<evidence type="ECO:0000256" key="7">
    <source>
        <dbReference type="SAM" id="MobiDB-lite"/>
    </source>
</evidence>
<evidence type="ECO:0000259" key="8">
    <source>
        <dbReference type="Pfam" id="PF02016"/>
    </source>
</evidence>
<dbReference type="PIRSF" id="PIRSF028757">
    <property type="entry name" value="LD-carboxypeptidase"/>
    <property type="match status" value="1"/>
</dbReference>
<dbReference type="GO" id="GO:0008236">
    <property type="term" value="F:serine-type peptidase activity"/>
    <property type="evidence" value="ECO:0007669"/>
    <property type="project" value="UniProtKB-KW"/>
</dbReference>
<dbReference type="InterPro" id="IPR003507">
    <property type="entry name" value="S66_fam"/>
</dbReference>
<proteinExistence type="inferred from homology"/>
<keyword evidence="2 10" id="KW-0121">Carboxypeptidase</keyword>
<dbReference type="GO" id="GO:0006508">
    <property type="term" value="P:proteolysis"/>
    <property type="evidence" value="ECO:0007669"/>
    <property type="project" value="UniProtKB-KW"/>
</dbReference>
<evidence type="ECO:0000256" key="3">
    <source>
        <dbReference type="ARBA" id="ARBA00022670"/>
    </source>
</evidence>
<dbReference type="Gene3D" id="3.40.50.10740">
    <property type="entry name" value="Class I glutamine amidotransferase-like"/>
    <property type="match status" value="1"/>
</dbReference>
<evidence type="ECO:0000313" key="10">
    <source>
        <dbReference type="EMBL" id="TXD38445.1"/>
    </source>
</evidence>
<evidence type="ECO:0000256" key="2">
    <source>
        <dbReference type="ARBA" id="ARBA00022645"/>
    </source>
</evidence>
<evidence type="ECO:0000256" key="1">
    <source>
        <dbReference type="ARBA" id="ARBA00010233"/>
    </source>
</evidence>
<dbReference type="InterPro" id="IPR040449">
    <property type="entry name" value="Peptidase_S66_N"/>
</dbReference>
<dbReference type="Pfam" id="PF02016">
    <property type="entry name" value="Peptidase_S66"/>
    <property type="match status" value="1"/>
</dbReference>
<evidence type="ECO:0000256" key="5">
    <source>
        <dbReference type="ARBA" id="ARBA00022825"/>
    </source>
</evidence>
<feature type="domain" description="LD-carboxypeptidase C-terminal" evidence="9">
    <location>
        <begin position="233"/>
        <end position="348"/>
    </location>
</feature>
<feature type="compositionally biased region" description="Basic residues" evidence="7">
    <location>
        <begin position="15"/>
        <end position="31"/>
    </location>
</feature>
<feature type="region of interest" description="Disordered" evidence="7">
    <location>
        <begin position="1"/>
        <end position="68"/>
    </location>
</feature>
<evidence type="ECO:0000256" key="4">
    <source>
        <dbReference type="ARBA" id="ARBA00022801"/>
    </source>
</evidence>
<evidence type="ECO:0000313" key="11">
    <source>
        <dbReference type="Proteomes" id="UP000321412"/>
    </source>
</evidence>
<dbReference type="InterPro" id="IPR027461">
    <property type="entry name" value="Carboxypeptidase_A_C_sf"/>
</dbReference>
<dbReference type="SUPFAM" id="SSF141986">
    <property type="entry name" value="LD-carboxypeptidase A C-terminal domain-like"/>
    <property type="match status" value="1"/>
</dbReference>
<accession>A0A5C6XHV7</accession>
<evidence type="ECO:0000256" key="6">
    <source>
        <dbReference type="PIRSR" id="PIRSR028757-1"/>
    </source>
</evidence>
<dbReference type="CDD" id="cd07025">
    <property type="entry name" value="Peptidase_S66"/>
    <property type="match status" value="1"/>
</dbReference>
<comment type="caution">
    <text evidence="10">The sequence shown here is derived from an EMBL/GenBank/DDBJ whole genome shotgun (WGS) entry which is preliminary data.</text>
</comment>
<dbReference type="Gene3D" id="3.50.30.60">
    <property type="entry name" value="LD-carboxypeptidase A C-terminal domain-like"/>
    <property type="match status" value="1"/>
</dbReference>
<dbReference type="Pfam" id="PF17676">
    <property type="entry name" value="Peptidase_S66C"/>
    <property type="match status" value="1"/>
</dbReference>
<feature type="active site" description="Charge relay system" evidence="6">
    <location>
        <position position="333"/>
    </location>
</feature>
<dbReference type="AlphaFoldDB" id="A0A5C6XHV7"/>
<feature type="active site" description="Charge relay system" evidence="6">
    <location>
        <position position="264"/>
    </location>
</feature>
<protein>
    <submittedName>
        <fullName evidence="10">LD-carboxypeptidase</fullName>
    </submittedName>
</protein>
<feature type="active site" description="Nucleophile" evidence="6">
    <location>
        <position position="167"/>
    </location>
</feature>
<sequence>MFATHRQPLAEPRRQLHSGPRHHKHPSGGRRGRFDSLQTGNRRVTSSHSAPSDSHLIQPAPLRPGDRVHVVSPAGPVVPELLEEGLATLRAWELDVVVDEAVYARRPGADYLAGEDQARAAAFLNAWRDPQCRALFCSRGGFGSQRMLPLLNDLDVRAQPRHLVGFSDITALHLHLAGNLRLQTWHGPVVKSFALHRDDPQDSVEHLRALLFGEKERTWSIEGLRTLRPGRAQGRLLGGNLCVLVHQLATDFCPSLHDAILVVEDVGEVDYRIDRLFTALRHSLKGQRLAGLVLGDFSDAAGVYVDEQGTDAFLAMLAREFKCPVVAGAPVGHRSPNLTLPMGAPAELNADQGRLTLLT</sequence>
<comment type="similarity">
    <text evidence="1">Belongs to the peptidase S66 family.</text>
</comment>
<dbReference type="Proteomes" id="UP000321412">
    <property type="component" value="Unassembled WGS sequence"/>
</dbReference>
<organism evidence="10 11">
    <name type="scientific">Lujinxingia vulgaris</name>
    <dbReference type="NCBI Taxonomy" id="2600176"/>
    <lineage>
        <taxon>Bacteria</taxon>
        <taxon>Deltaproteobacteria</taxon>
        <taxon>Bradymonadales</taxon>
        <taxon>Lujinxingiaceae</taxon>
        <taxon>Lujinxingia</taxon>
    </lineage>
</organism>
<keyword evidence="4" id="KW-0378">Hydrolase</keyword>
<keyword evidence="5" id="KW-0720">Serine protease</keyword>
<dbReference type="GO" id="GO:0004180">
    <property type="term" value="F:carboxypeptidase activity"/>
    <property type="evidence" value="ECO:0007669"/>
    <property type="project" value="UniProtKB-KW"/>
</dbReference>
<dbReference type="SUPFAM" id="SSF52317">
    <property type="entry name" value="Class I glutamine amidotransferase-like"/>
    <property type="match status" value="1"/>
</dbReference>
<dbReference type="InterPro" id="IPR040921">
    <property type="entry name" value="Peptidase_S66C"/>
</dbReference>
<feature type="domain" description="LD-carboxypeptidase N-terminal" evidence="8">
    <location>
        <begin position="68"/>
        <end position="187"/>
    </location>
</feature>
<evidence type="ECO:0000259" key="9">
    <source>
        <dbReference type="Pfam" id="PF17676"/>
    </source>
</evidence>
<name>A0A5C6XHV7_9DELT</name>
<dbReference type="PANTHER" id="PTHR30237">
    <property type="entry name" value="MURAMOYLTETRAPEPTIDE CARBOXYPEPTIDASE"/>
    <property type="match status" value="1"/>
</dbReference>
<dbReference type="InterPro" id="IPR029062">
    <property type="entry name" value="Class_I_gatase-like"/>
</dbReference>
<gene>
    <name evidence="10" type="ORF">FRC98_06065</name>
</gene>
<dbReference type="PANTHER" id="PTHR30237:SF2">
    <property type="entry name" value="MUREIN TETRAPEPTIDE CARBOXYPEPTIDASE"/>
    <property type="match status" value="1"/>
</dbReference>
<keyword evidence="3" id="KW-0645">Protease</keyword>
<dbReference type="InterPro" id="IPR027478">
    <property type="entry name" value="LdcA_N"/>
</dbReference>
<reference evidence="10 11" key="1">
    <citation type="submission" date="2019-08" db="EMBL/GenBank/DDBJ databases">
        <title>Bradymonadales sp. TMQ4.</title>
        <authorList>
            <person name="Liang Q."/>
        </authorList>
    </citation>
    <scope>NUCLEOTIDE SEQUENCE [LARGE SCALE GENOMIC DNA]</scope>
    <source>
        <strain evidence="10 11">TMQ4</strain>
    </source>
</reference>
<keyword evidence="11" id="KW-1185">Reference proteome</keyword>
<feature type="compositionally biased region" description="Polar residues" evidence="7">
    <location>
        <begin position="36"/>
        <end position="52"/>
    </location>
</feature>
<dbReference type="EMBL" id="VOSM01000002">
    <property type="protein sequence ID" value="TXD38445.1"/>
    <property type="molecule type" value="Genomic_DNA"/>
</dbReference>
<dbReference type="OrthoDB" id="9807329at2"/>